<dbReference type="EMBL" id="UINC01017733">
    <property type="protein sequence ID" value="SVA73866.1"/>
    <property type="molecule type" value="Genomic_DNA"/>
</dbReference>
<dbReference type="PROSITE" id="PS51257">
    <property type="entry name" value="PROKAR_LIPOPROTEIN"/>
    <property type="match status" value="1"/>
</dbReference>
<evidence type="ECO:0000313" key="2">
    <source>
        <dbReference type="EMBL" id="SVA73866.1"/>
    </source>
</evidence>
<protein>
    <submittedName>
        <fullName evidence="2">Uncharacterized protein</fullName>
    </submittedName>
</protein>
<proteinExistence type="predicted"/>
<name>A0A381Y9T1_9ZZZZ</name>
<evidence type="ECO:0000256" key="1">
    <source>
        <dbReference type="SAM" id="MobiDB-lite"/>
    </source>
</evidence>
<organism evidence="2">
    <name type="scientific">marine metagenome</name>
    <dbReference type="NCBI Taxonomy" id="408172"/>
    <lineage>
        <taxon>unclassified sequences</taxon>
        <taxon>metagenomes</taxon>
        <taxon>ecological metagenomes</taxon>
    </lineage>
</organism>
<accession>A0A381Y9T1</accession>
<dbReference type="AlphaFoldDB" id="A0A381Y9T1"/>
<gene>
    <name evidence="2" type="ORF">METZ01_LOCUS126720</name>
</gene>
<reference evidence="2" key="1">
    <citation type="submission" date="2018-05" db="EMBL/GenBank/DDBJ databases">
        <authorList>
            <person name="Lanie J.A."/>
            <person name="Ng W.-L."/>
            <person name="Kazmierczak K.M."/>
            <person name="Andrzejewski T.M."/>
            <person name="Davidsen T.M."/>
            <person name="Wayne K.J."/>
            <person name="Tettelin H."/>
            <person name="Glass J.I."/>
            <person name="Rusch D."/>
            <person name="Podicherti R."/>
            <person name="Tsui H.-C.T."/>
            <person name="Winkler M.E."/>
        </authorList>
    </citation>
    <scope>NUCLEOTIDE SEQUENCE</scope>
</reference>
<feature type="region of interest" description="Disordered" evidence="1">
    <location>
        <begin position="91"/>
        <end position="114"/>
    </location>
</feature>
<sequence>MALPTKSLVLISTVLMISSCSSLVEPNFYRMSETELIAYNLTVAGPKQVTCVQVQIDPNQESEKICGTLEEIQHSIEPVVPGAKINSMPFFSPLENEKSRSTNPPLRPTVRRPL</sequence>